<dbReference type="HOGENOM" id="CLU_017703_1_0_5"/>
<dbReference type="EC" id="2.8.2.-" evidence="4"/>
<protein>
    <submittedName>
        <fullName evidence="4">Sulfotransferase</fullName>
        <ecNumber evidence="4">2.8.2.-</ecNumber>
    </submittedName>
</protein>
<dbReference type="InterPro" id="IPR027417">
    <property type="entry name" value="P-loop_NTPase"/>
</dbReference>
<reference evidence="5" key="1">
    <citation type="journal article" date="2010" name="ISME J.">
        <title>The complete genome sequence of the algal symbiont Dinoroseobacter shibae: a hitchhiker's guide to life in the sea.</title>
        <authorList>
            <person name="Wagner-Dobler I."/>
            <person name="Ballhausen B."/>
            <person name="Berger M."/>
            <person name="Brinkhoff T."/>
            <person name="Buchholz I."/>
            <person name="Bunk B."/>
            <person name="Cypionka H."/>
            <person name="Daniel R."/>
            <person name="Drepper T."/>
            <person name="Gerdts G."/>
            <person name="Hahnke S."/>
            <person name="Han C."/>
            <person name="Jahn D."/>
            <person name="Kalhoefer D."/>
            <person name="Kiss H."/>
            <person name="Klenk H.P."/>
            <person name="Kyrpides N."/>
            <person name="Liebl W."/>
            <person name="Liesegang H."/>
            <person name="Meincke L."/>
            <person name="Pati A."/>
            <person name="Petersen J."/>
            <person name="Piekarski T."/>
            <person name="Pommerenke C."/>
            <person name="Pradella S."/>
            <person name="Pukall R."/>
            <person name="Rabus R."/>
            <person name="Stackebrandt E."/>
            <person name="Thole S."/>
            <person name="Thompson L."/>
            <person name="Tielen P."/>
            <person name="Tomasch J."/>
            <person name="von Jan M."/>
            <person name="Wanphrut N."/>
            <person name="Wichels A."/>
            <person name="Zech H."/>
            <person name="Simon M."/>
        </authorList>
    </citation>
    <scope>NUCLEOTIDE SEQUENCE [LARGE SCALE GENOMIC DNA]</scope>
    <source>
        <strain evidence="5">DSM 16493 / NCIMB 14021 / DFL 12</strain>
        <plasmid evidence="5">Plasmid pDSHI02</plasmid>
    </source>
</reference>
<gene>
    <name evidence="4" type="ordered locus">Dshi_3864</name>
</gene>
<proteinExistence type="predicted"/>
<dbReference type="EMBL" id="CP000832">
    <property type="protein sequence ID" value="ABV95592.1"/>
    <property type="molecule type" value="Genomic_DNA"/>
</dbReference>
<accession>A8LTM5</accession>
<feature type="domain" description="Sulfotransferase" evidence="3">
    <location>
        <begin position="5"/>
        <end position="194"/>
    </location>
</feature>
<name>A8LTM5_DINSH</name>
<dbReference type="Gene3D" id="3.40.50.300">
    <property type="entry name" value="P-loop containing nucleotide triphosphate hydrolases"/>
    <property type="match status" value="1"/>
</dbReference>
<dbReference type="PANTHER" id="PTHR10605">
    <property type="entry name" value="HEPARAN SULFATE SULFOTRANSFERASE"/>
    <property type="match status" value="1"/>
</dbReference>
<dbReference type="Pfam" id="PF00685">
    <property type="entry name" value="Sulfotransfer_1"/>
    <property type="match status" value="1"/>
</dbReference>
<evidence type="ECO:0000256" key="2">
    <source>
        <dbReference type="ARBA" id="ARBA00023180"/>
    </source>
</evidence>
<dbReference type="PANTHER" id="PTHR10605:SF56">
    <property type="entry name" value="BIFUNCTIONAL HEPARAN SULFATE N-DEACETYLASE_N-SULFOTRANSFERASE"/>
    <property type="match status" value="1"/>
</dbReference>
<dbReference type="RefSeq" id="WP_012187255.1">
    <property type="nucleotide sequence ID" value="NC_009956.1"/>
</dbReference>
<dbReference type="SUPFAM" id="SSF52540">
    <property type="entry name" value="P-loop containing nucleoside triphosphate hydrolases"/>
    <property type="match status" value="1"/>
</dbReference>
<geneLocation type="plasmid" evidence="4 5">
    <name>pDSHI02</name>
</geneLocation>
<keyword evidence="4" id="KW-0614">Plasmid</keyword>
<dbReference type="InterPro" id="IPR000863">
    <property type="entry name" value="Sulfotransferase_dom"/>
</dbReference>
<evidence type="ECO:0000313" key="4">
    <source>
        <dbReference type="EMBL" id="ABV95592.1"/>
    </source>
</evidence>
<keyword evidence="2" id="KW-0325">Glycoprotein</keyword>
<sequence length="259" mass="29814">MKAPNLFILGAQKAGTTYLGKAFSHHPEIFFSEPKELLFFHKPGLTRKDYRTYLLDYFAEAEDQPWRGEGSTTYLQWPEALPQIKRFVPGRPKFIVCLRQQTEKSVSFFIHNWRRDRYAPGQTITETVPMPIAFSPLMTGLYAPSIKRWLAEYPREDFLFLNFDWLREDPGKFVTAATDFLGVAPTTDIPDKLVNAGLPLVWEDDVLTIAKTPEPGQVKPVFTPEELHEIHAMFQDDITKTEDLTGLDLSAWREMPKFG</sequence>
<keyword evidence="1 4" id="KW-0808">Transferase</keyword>
<dbReference type="InterPro" id="IPR037359">
    <property type="entry name" value="NST/OST"/>
</dbReference>
<evidence type="ECO:0000313" key="5">
    <source>
        <dbReference type="Proteomes" id="UP000006833"/>
    </source>
</evidence>
<keyword evidence="5" id="KW-1185">Reference proteome</keyword>
<organism evidence="4 5">
    <name type="scientific">Dinoroseobacter shibae (strain DSM 16493 / NCIMB 14021 / DFL 12)</name>
    <dbReference type="NCBI Taxonomy" id="398580"/>
    <lineage>
        <taxon>Bacteria</taxon>
        <taxon>Pseudomonadati</taxon>
        <taxon>Pseudomonadota</taxon>
        <taxon>Alphaproteobacteria</taxon>
        <taxon>Rhodobacterales</taxon>
        <taxon>Roseobacteraceae</taxon>
        <taxon>Dinoroseobacter</taxon>
    </lineage>
</organism>
<dbReference type="Proteomes" id="UP000006833">
    <property type="component" value="Plasmid pDSHI02"/>
</dbReference>
<dbReference type="AlphaFoldDB" id="A8LTM5"/>
<dbReference type="GO" id="GO:0008146">
    <property type="term" value="F:sulfotransferase activity"/>
    <property type="evidence" value="ECO:0007669"/>
    <property type="project" value="InterPro"/>
</dbReference>
<dbReference type="KEGG" id="dsh:Dshi_3864"/>
<evidence type="ECO:0000256" key="1">
    <source>
        <dbReference type="ARBA" id="ARBA00022679"/>
    </source>
</evidence>
<evidence type="ECO:0000259" key="3">
    <source>
        <dbReference type="Pfam" id="PF00685"/>
    </source>
</evidence>
<dbReference type="OrthoDB" id="981508at2"/>